<evidence type="ECO:0000259" key="1">
    <source>
        <dbReference type="PROSITE" id="PS50994"/>
    </source>
</evidence>
<dbReference type="InterPro" id="IPR050951">
    <property type="entry name" value="Retrovirus_Pol_polyprotein"/>
</dbReference>
<evidence type="ECO:0000313" key="2">
    <source>
        <dbReference type="EMBL" id="GAA0179068.1"/>
    </source>
</evidence>
<feature type="domain" description="Integrase catalytic" evidence="1">
    <location>
        <begin position="5"/>
        <end position="100"/>
    </location>
</feature>
<protein>
    <recommendedName>
        <fullName evidence="1">Integrase catalytic domain-containing protein</fullName>
    </recommendedName>
</protein>
<evidence type="ECO:0000313" key="3">
    <source>
        <dbReference type="Proteomes" id="UP001454036"/>
    </source>
</evidence>
<dbReference type="PANTHER" id="PTHR37984">
    <property type="entry name" value="PROTEIN CBG26694"/>
    <property type="match status" value="1"/>
</dbReference>
<reference evidence="2 3" key="1">
    <citation type="submission" date="2024-01" db="EMBL/GenBank/DDBJ databases">
        <title>The complete chloroplast genome sequence of Lithospermum erythrorhizon: insights into the phylogenetic relationship among Boraginaceae species and the maternal lineages of purple gromwells.</title>
        <authorList>
            <person name="Okada T."/>
            <person name="Watanabe K."/>
        </authorList>
    </citation>
    <scope>NUCLEOTIDE SEQUENCE [LARGE SCALE GENOMIC DNA]</scope>
</reference>
<dbReference type="PANTHER" id="PTHR37984:SF5">
    <property type="entry name" value="PROTEIN NYNRIN-LIKE"/>
    <property type="match status" value="1"/>
</dbReference>
<dbReference type="AlphaFoldDB" id="A0AAV3RRQ9"/>
<dbReference type="GO" id="GO:0015074">
    <property type="term" value="P:DNA integration"/>
    <property type="evidence" value="ECO:0007669"/>
    <property type="project" value="InterPro"/>
</dbReference>
<dbReference type="SUPFAM" id="SSF53098">
    <property type="entry name" value="Ribonuclease H-like"/>
    <property type="match status" value="1"/>
</dbReference>
<organism evidence="2 3">
    <name type="scientific">Lithospermum erythrorhizon</name>
    <name type="common">Purple gromwell</name>
    <name type="synonym">Lithospermum officinale var. erythrorhizon</name>
    <dbReference type="NCBI Taxonomy" id="34254"/>
    <lineage>
        <taxon>Eukaryota</taxon>
        <taxon>Viridiplantae</taxon>
        <taxon>Streptophyta</taxon>
        <taxon>Embryophyta</taxon>
        <taxon>Tracheophyta</taxon>
        <taxon>Spermatophyta</taxon>
        <taxon>Magnoliopsida</taxon>
        <taxon>eudicotyledons</taxon>
        <taxon>Gunneridae</taxon>
        <taxon>Pentapetalae</taxon>
        <taxon>asterids</taxon>
        <taxon>lamiids</taxon>
        <taxon>Boraginales</taxon>
        <taxon>Boraginaceae</taxon>
        <taxon>Boraginoideae</taxon>
        <taxon>Lithospermeae</taxon>
        <taxon>Lithospermum</taxon>
    </lineage>
</organism>
<sequence>MSPVVCPIPFAMWGIDLVGPFLKPPVRYKDVVVAVDYFSKWVEAAPLRSMTANAIEEFLWKNITNWYGVPKILVPDNGLQFDAKVIKEMCTKLGIEHNFALGHRAWNLRDRRTLREADHTWHRVYLKKYYA</sequence>
<dbReference type="GO" id="GO:0003676">
    <property type="term" value="F:nucleic acid binding"/>
    <property type="evidence" value="ECO:0007669"/>
    <property type="project" value="InterPro"/>
</dbReference>
<dbReference type="InterPro" id="IPR001584">
    <property type="entry name" value="Integrase_cat-core"/>
</dbReference>
<keyword evidence="3" id="KW-1185">Reference proteome</keyword>
<dbReference type="InterPro" id="IPR012337">
    <property type="entry name" value="RNaseH-like_sf"/>
</dbReference>
<name>A0AAV3RRQ9_LITER</name>
<gene>
    <name evidence="2" type="ORF">LIER_29923</name>
</gene>
<dbReference type="EMBL" id="BAABME010010474">
    <property type="protein sequence ID" value="GAA0179068.1"/>
    <property type="molecule type" value="Genomic_DNA"/>
</dbReference>
<proteinExistence type="predicted"/>
<accession>A0AAV3RRQ9</accession>
<dbReference type="Pfam" id="PF00665">
    <property type="entry name" value="rve"/>
    <property type="match status" value="1"/>
</dbReference>
<dbReference type="PROSITE" id="PS50994">
    <property type="entry name" value="INTEGRASE"/>
    <property type="match status" value="1"/>
</dbReference>
<dbReference type="InterPro" id="IPR036397">
    <property type="entry name" value="RNaseH_sf"/>
</dbReference>
<comment type="caution">
    <text evidence="2">The sequence shown here is derived from an EMBL/GenBank/DDBJ whole genome shotgun (WGS) entry which is preliminary data.</text>
</comment>
<dbReference type="Proteomes" id="UP001454036">
    <property type="component" value="Unassembled WGS sequence"/>
</dbReference>
<dbReference type="Gene3D" id="3.30.420.10">
    <property type="entry name" value="Ribonuclease H-like superfamily/Ribonuclease H"/>
    <property type="match status" value="1"/>
</dbReference>